<keyword evidence="3" id="KW-1185">Reference proteome</keyword>
<protein>
    <submittedName>
        <fullName evidence="2">Uncharacterized protein</fullName>
    </submittedName>
</protein>
<keyword evidence="1" id="KW-0812">Transmembrane</keyword>
<keyword evidence="1" id="KW-1133">Transmembrane helix</keyword>
<accession>A0A151AWV6</accession>
<feature type="transmembrane region" description="Helical" evidence="1">
    <location>
        <begin position="6"/>
        <end position="33"/>
    </location>
</feature>
<dbReference type="Proteomes" id="UP000075670">
    <property type="component" value="Unassembled WGS sequence"/>
</dbReference>
<name>A0A151AWV6_9FIRM</name>
<reference evidence="2 3" key="1">
    <citation type="submission" date="2016-02" db="EMBL/GenBank/DDBJ databases">
        <title>Genome sequence of Moorella mulderi DSM 14980.</title>
        <authorList>
            <person name="Poehlein A."/>
            <person name="Daniel R."/>
        </authorList>
    </citation>
    <scope>NUCLEOTIDE SEQUENCE [LARGE SCALE GENOMIC DNA]</scope>
    <source>
        <strain evidence="2 3">DSM 14980</strain>
    </source>
</reference>
<evidence type="ECO:0000313" key="2">
    <source>
        <dbReference type="EMBL" id="KYH32118.1"/>
    </source>
</evidence>
<sequence>MQPPWWLSFSSIIMLFNFAIMALFIGGFIFILIKVASIDRALKEIAKKLDDN</sequence>
<proteinExistence type="predicted"/>
<dbReference type="RefSeq" id="WP_157049474.1">
    <property type="nucleotide sequence ID" value="NZ_LTBC01000005.1"/>
</dbReference>
<keyword evidence="1" id="KW-0472">Membrane</keyword>
<comment type="caution">
    <text evidence="2">The sequence shown here is derived from an EMBL/GenBank/DDBJ whole genome shotgun (WGS) entry which is preliminary data.</text>
</comment>
<dbReference type="EMBL" id="LTBC01000005">
    <property type="protein sequence ID" value="KYH32118.1"/>
    <property type="molecule type" value="Genomic_DNA"/>
</dbReference>
<evidence type="ECO:0000256" key="1">
    <source>
        <dbReference type="SAM" id="Phobius"/>
    </source>
</evidence>
<gene>
    <name evidence="2" type="ORF">MOMUL_16930</name>
</gene>
<organism evidence="2 3">
    <name type="scientific">Moorella mulderi DSM 14980</name>
    <dbReference type="NCBI Taxonomy" id="1122241"/>
    <lineage>
        <taxon>Bacteria</taxon>
        <taxon>Bacillati</taxon>
        <taxon>Bacillota</taxon>
        <taxon>Clostridia</taxon>
        <taxon>Neomoorellales</taxon>
        <taxon>Neomoorellaceae</taxon>
        <taxon>Neomoorella</taxon>
    </lineage>
</organism>
<evidence type="ECO:0000313" key="3">
    <source>
        <dbReference type="Proteomes" id="UP000075670"/>
    </source>
</evidence>
<dbReference type="AlphaFoldDB" id="A0A151AWV6"/>
<dbReference type="PATRIC" id="fig|1122241.3.peg.1785"/>